<dbReference type="GO" id="GO:0009507">
    <property type="term" value="C:chloroplast"/>
    <property type="evidence" value="ECO:0007669"/>
    <property type="project" value="TreeGrafter"/>
</dbReference>
<dbReference type="FunFam" id="2.30.110.10:FF:000015">
    <property type="entry name" value="Glutamyl-tRNA reductase-binding protein, chloroplastic"/>
    <property type="match status" value="1"/>
</dbReference>
<dbReference type="Gene3D" id="3.20.180.10">
    <property type="entry name" value="PNP-oxidase-like"/>
    <property type="match status" value="1"/>
</dbReference>
<reference evidence="3 4" key="1">
    <citation type="submission" date="2020-10" db="EMBL/GenBank/DDBJ databases">
        <title>Plant Genome Project.</title>
        <authorList>
            <person name="Zhang R.-G."/>
        </authorList>
    </citation>
    <scope>NUCLEOTIDE SEQUENCE [LARGE SCALE GENOMIC DNA]</scope>
    <source>
        <strain evidence="3">FAFU-HL-1</strain>
        <tissue evidence="3">Leaf</tissue>
    </source>
</reference>
<dbReference type="PANTHER" id="PTHR13343:SF22">
    <property type="entry name" value="GLUTAMYL-TRNA REDUCTASE-BINDING PROTEIN, CHLOROPLASTIC"/>
    <property type="match status" value="1"/>
</dbReference>
<evidence type="ECO:0000256" key="1">
    <source>
        <dbReference type="ARBA" id="ARBA00022679"/>
    </source>
</evidence>
<dbReference type="Gene3D" id="3.40.50.2000">
    <property type="entry name" value="Glycogen Phosphorylase B"/>
    <property type="match status" value="2"/>
</dbReference>
<dbReference type="InterPro" id="IPR037119">
    <property type="entry name" value="Haem_oxidase_HugZ-like_sf"/>
</dbReference>
<proteinExistence type="predicted"/>
<keyword evidence="1" id="KW-0808">Transferase</keyword>
<name>A0A835MQE2_9ROSI</name>
<dbReference type="AlphaFoldDB" id="A0A835MQE2"/>
<dbReference type="Gene3D" id="2.30.110.10">
    <property type="entry name" value="Electron Transport, Fmn-binding Protein, Chain A"/>
    <property type="match status" value="1"/>
</dbReference>
<evidence type="ECO:0000313" key="4">
    <source>
        <dbReference type="Proteomes" id="UP000657918"/>
    </source>
</evidence>
<dbReference type="EMBL" id="JADGMS010000010">
    <property type="protein sequence ID" value="KAF9675082.1"/>
    <property type="molecule type" value="Genomic_DNA"/>
</dbReference>
<dbReference type="OrthoDB" id="2138282at2759"/>
<dbReference type="GO" id="GO:0008194">
    <property type="term" value="F:UDP-glycosyltransferase activity"/>
    <property type="evidence" value="ECO:0007669"/>
    <property type="project" value="InterPro"/>
</dbReference>
<dbReference type="InterPro" id="IPR012349">
    <property type="entry name" value="Split_barrel_FMN-bd"/>
</dbReference>
<dbReference type="SUPFAM" id="SSF50475">
    <property type="entry name" value="FMN-binding split barrel"/>
    <property type="match status" value="1"/>
</dbReference>
<comment type="caution">
    <text evidence="3">The sequence shown here is derived from an EMBL/GenBank/DDBJ whole genome shotgun (WGS) entry which is preliminary data.</text>
</comment>
<dbReference type="SUPFAM" id="SSF53756">
    <property type="entry name" value="UDP-Glycosyltransferase/glycogen phosphorylase"/>
    <property type="match status" value="1"/>
</dbReference>
<dbReference type="Proteomes" id="UP000657918">
    <property type="component" value="Unassembled WGS sequence"/>
</dbReference>
<sequence>MHLQNQSLTTRLPFPSLFLPKPTTTTKSQQFAPLKQQNPLPQFSLKCSLSSVSAETPTYVVGSSNDKPFPAEVSRTIMELSSVGTLSTLTPDGWPLSVGVRFAVDDDGTPILCLSDSYRHFSVDRRSSLHVQLVQSGMRTPQCTIQGSLDKPEDTKVLKWVHSMWKKRFGEEVKDELIYVVAMERVLQMEDFMEDGVWVSSSDYKNASPDPLRDFAEAFANEINDKNMEDVSRFCNVYVDLDFQVSEAKMIWVDRLGFDIRLWSPQKGTFDVRIPFPREVTDVKGAKSSFNGMSQLAWENHPLLSMHKSYDPNHSCSAFLLYTQPELREGMHACYVAALQSIEKYKFQTVIVERCSHSLLATFLTTQGHVLPLLDLSKELVYRYLFPFLPCHQTTQTNLLKMFLKRCAILIAVLRFGLFRACFLPRTLDSSRMFNIPMIVCSGMGVLLVVIARSVSLHVPCLPSLSNSEPINLPSVPFPLHKNDFPGPFRPGDDNNPMRAILTQILQANYSSWGTLANSFEELEEDHVAALESLYRREAKAWFVGPVLLHGHIKQDQMNSGSHNDLKQSSPLIKWQDHKMEEEERIKERGLVVRDWVDQWGILAHAAIGGFSTHRRRSSVLEGLSMGVSLLAWPTEAEQGLNWKEEINPGTTDDLVSFSAMAKGLKAGLVELMQGDQGKQARERAQEFGRRARQAVEKGGSYDEKLEQLNECLILRREFQDLILVLF</sequence>
<dbReference type="Pfam" id="PF00201">
    <property type="entry name" value="UDPGT"/>
    <property type="match status" value="1"/>
</dbReference>
<dbReference type="PANTHER" id="PTHR13343">
    <property type="entry name" value="CREG1 PROTEIN"/>
    <property type="match status" value="1"/>
</dbReference>
<gene>
    <name evidence="3" type="ORF">SADUNF_Sadunf10G0194400</name>
</gene>
<evidence type="ECO:0000313" key="3">
    <source>
        <dbReference type="EMBL" id="KAF9675082.1"/>
    </source>
</evidence>
<evidence type="ECO:0000259" key="2">
    <source>
        <dbReference type="Pfam" id="PF10615"/>
    </source>
</evidence>
<protein>
    <recommendedName>
        <fullName evidence="2">DUF2470 domain-containing protein</fullName>
    </recommendedName>
</protein>
<keyword evidence="4" id="KW-1185">Reference proteome</keyword>
<dbReference type="InterPro" id="IPR019595">
    <property type="entry name" value="DUF2470"/>
</dbReference>
<feature type="domain" description="DUF2470" evidence="2">
    <location>
        <begin position="221"/>
        <end position="289"/>
    </location>
</feature>
<organism evidence="3 4">
    <name type="scientific">Salix dunnii</name>
    <dbReference type="NCBI Taxonomy" id="1413687"/>
    <lineage>
        <taxon>Eukaryota</taxon>
        <taxon>Viridiplantae</taxon>
        <taxon>Streptophyta</taxon>
        <taxon>Embryophyta</taxon>
        <taxon>Tracheophyta</taxon>
        <taxon>Spermatophyta</taxon>
        <taxon>Magnoliopsida</taxon>
        <taxon>eudicotyledons</taxon>
        <taxon>Gunneridae</taxon>
        <taxon>Pentapetalae</taxon>
        <taxon>rosids</taxon>
        <taxon>fabids</taxon>
        <taxon>Malpighiales</taxon>
        <taxon>Salicaceae</taxon>
        <taxon>Saliceae</taxon>
        <taxon>Salix</taxon>
    </lineage>
</organism>
<dbReference type="InterPro" id="IPR002213">
    <property type="entry name" value="UDP_glucos_trans"/>
</dbReference>
<dbReference type="Pfam" id="PF10615">
    <property type="entry name" value="DUF2470"/>
    <property type="match status" value="1"/>
</dbReference>
<accession>A0A835MQE2</accession>